<dbReference type="SUPFAM" id="SSF56281">
    <property type="entry name" value="Metallo-hydrolase/oxidoreductase"/>
    <property type="match status" value="1"/>
</dbReference>
<dbReference type="RefSeq" id="WP_168553296.1">
    <property type="nucleotide sequence ID" value="NZ_JAAWWL010000002.1"/>
</dbReference>
<evidence type="ECO:0000313" key="3">
    <source>
        <dbReference type="Proteomes" id="UP000718451"/>
    </source>
</evidence>
<proteinExistence type="predicted"/>
<evidence type="ECO:0000259" key="1">
    <source>
        <dbReference type="Pfam" id="PF00753"/>
    </source>
</evidence>
<dbReference type="Gene3D" id="3.60.15.10">
    <property type="entry name" value="Ribonuclease Z/Hydroxyacylglutathione hydrolase-like"/>
    <property type="match status" value="1"/>
</dbReference>
<feature type="domain" description="Metallo-beta-lactamase" evidence="1">
    <location>
        <begin position="23"/>
        <end position="79"/>
    </location>
</feature>
<dbReference type="PANTHER" id="PTHR30619">
    <property type="entry name" value="DNA INTERNALIZATION/COMPETENCE PROTEIN COMEC/REC2"/>
    <property type="match status" value="1"/>
</dbReference>
<sequence length="441" mass="49277">MQLIIFRSSKGDSLLISNPIGDGKNTNILVDGGMKSSFNASVAPYLNKEIQQKGEVVDLLCVSHIDDDHIVGIIALMELLTEWRVYNHHKSNPNSTANVKKPKIVEPPTINSIWHNSFAEAYDLGESLPQIANALQNVEQMTSEHLKNDLFHRVSHKATSIKKGIILSQRIDPDQLNIPLNPEYNGRVVKCNQRTVSKNEHAVGNINLSVIGPFQADLTDLKEKWEKWEKAHAEELKEFFADLSVSAINQPLSLEQLSQLLINSGTLGDRDEVSIPNLASIMFLAEADGSTILMTGDGHSDDILKGLAKNEKLNANGGLHVNVLKVQHHGAEANIDLAFCKKITADHYVFCGNGTHHNPEEAVLEVIYKSRAGEANEKSPNPEVEQPFTFWFNANPKDSLTENQEKHLKKIEKLVKEFKEDHANFHFKFMPKNEHFMVIGV</sequence>
<dbReference type="InterPro" id="IPR052159">
    <property type="entry name" value="Competence_DNA_uptake"/>
</dbReference>
<keyword evidence="3" id="KW-1185">Reference proteome</keyword>
<dbReference type="InterPro" id="IPR036866">
    <property type="entry name" value="RibonucZ/Hydroxyglut_hydro"/>
</dbReference>
<accession>A0ABX1GT86</accession>
<reference evidence="2 3" key="1">
    <citation type="submission" date="2020-04" db="EMBL/GenBank/DDBJ databases">
        <authorList>
            <person name="Yoon J."/>
        </authorList>
    </citation>
    <scope>NUCLEOTIDE SEQUENCE [LARGE SCALE GENOMIC DNA]</scope>
    <source>
        <strain evidence="2 3">DJ-13</strain>
    </source>
</reference>
<dbReference type="EMBL" id="JAAWWL010000002">
    <property type="protein sequence ID" value="NKI33148.1"/>
    <property type="molecule type" value="Genomic_DNA"/>
</dbReference>
<evidence type="ECO:0000313" key="2">
    <source>
        <dbReference type="EMBL" id="NKI33148.1"/>
    </source>
</evidence>
<dbReference type="Pfam" id="PF00753">
    <property type="entry name" value="Lactamase_B"/>
    <property type="match status" value="1"/>
</dbReference>
<organism evidence="2 3">
    <name type="scientific">Croceivirga thetidis</name>
    <dbReference type="NCBI Taxonomy" id="2721623"/>
    <lineage>
        <taxon>Bacteria</taxon>
        <taxon>Pseudomonadati</taxon>
        <taxon>Bacteroidota</taxon>
        <taxon>Flavobacteriia</taxon>
        <taxon>Flavobacteriales</taxon>
        <taxon>Flavobacteriaceae</taxon>
        <taxon>Croceivirga</taxon>
    </lineage>
</organism>
<name>A0ABX1GT86_9FLAO</name>
<comment type="caution">
    <text evidence="2">The sequence shown here is derived from an EMBL/GenBank/DDBJ whole genome shotgun (WGS) entry which is preliminary data.</text>
</comment>
<gene>
    <name evidence="2" type="ORF">HCU67_14425</name>
</gene>
<dbReference type="InterPro" id="IPR001279">
    <property type="entry name" value="Metallo-B-lactamas"/>
</dbReference>
<protein>
    <recommendedName>
        <fullName evidence="1">Metallo-beta-lactamase domain-containing protein</fullName>
    </recommendedName>
</protein>
<dbReference type="PANTHER" id="PTHR30619:SF1">
    <property type="entry name" value="RECOMBINATION PROTEIN 2"/>
    <property type="match status" value="1"/>
</dbReference>
<dbReference type="Proteomes" id="UP000718451">
    <property type="component" value="Unassembled WGS sequence"/>
</dbReference>